<accession>A0A7S3JU76</accession>
<dbReference type="EMBL" id="HBIJ01008325">
    <property type="protein sequence ID" value="CAE0365141.1"/>
    <property type="molecule type" value="Transcribed_RNA"/>
</dbReference>
<keyword evidence="1" id="KW-0732">Signal</keyword>
<feature type="chain" id="PRO_5031225963" evidence="1">
    <location>
        <begin position="30"/>
        <end position="341"/>
    </location>
</feature>
<evidence type="ECO:0000256" key="1">
    <source>
        <dbReference type="SAM" id="SignalP"/>
    </source>
</evidence>
<sequence>MLLDRVGGLRLRNLYLFLLLLHIKRSVQEEKCKSGRTMVAVGAHSDEKVVQKEIERIGYSVSAMAPCYELVMFVDSSRTYKILQHPDANGKIVYYPFAKMLKNSSVAFRAFVSHQLLMAAVPDFPKKGFRHIWVIEEDSRYAGGNWSEVFNFFDKSTADLVAYSRKTNRGLAALMAVARVSTKLFQAVSNAIKNLAARDAHAPDAKPTSLRKNIHGAFIFGLCKRASWCKYQRIESEWLAIFRAKCPWSARIFAERSLTWPVHPNHGHIYHPVKPHPVTHGRDFKRFHCKQQFIKEGVPKHFLSSSSIGSNVRNTIKNSKNTSIAYIPPFTDFNPDNSTRT</sequence>
<reference evidence="2" key="1">
    <citation type="submission" date="2021-01" db="EMBL/GenBank/DDBJ databases">
        <authorList>
            <person name="Corre E."/>
            <person name="Pelletier E."/>
            <person name="Niang G."/>
            <person name="Scheremetjew M."/>
            <person name="Finn R."/>
            <person name="Kale V."/>
            <person name="Holt S."/>
            <person name="Cochrane G."/>
            <person name="Meng A."/>
            <person name="Brown T."/>
            <person name="Cohen L."/>
        </authorList>
    </citation>
    <scope>NUCLEOTIDE SEQUENCE</scope>
    <source>
        <strain evidence="2">CCMP1510</strain>
    </source>
</reference>
<gene>
    <name evidence="2" type="ORF">ALAG00032_LOCUS5883</name>
</gene>
<name>A0A7S3JU76_9STRA</name>
<evidence type="ECO:0000313" key="2">
    <source>
        <dbReference type="EMBL" id="CAE0365141.1"/>
    </source>
</evidence>
<dbReference type="AlphaFoldDB" id="A0A7S3JU76"/>
<proteinExistence type="predicted"/>
<organism evidence="2">
    <name type="scientific">Aureoumbra lagunensis</name>
    <dbReference type="NCBI Taxonomy" id="44058"/>
    <lineage>
        <taxon>Eukaryota</taxon>
        <taxon>Sar</taxon>
        <taxon>Stramenopiles</taxon>
        <taxon>Ochrophyta</taxon>
        <taxon>Pelagophyceae</taxon>
        <taxon>Pelagomonadales</taxon>
        <taxon>Aureoumbra</taxon>
    </lineage>
</organism>
<protein>
    <submittedName>
        <fullName evidence="2">Uncharacterized protein</fullName>
    </submittedName>
</protein>
<feature type="signal peptide" evidence="1">
    <location>
        <begin position="1"/>
        <end position="29"/>
    </location>
</feature>